<keyword evidence="2" id="KW-1185">Reference proteome</keyword>
<dbReference type="GO" id="GO:0019005">
    <property type="term" value="C:SCF ubiquitin ligase complex"/>
    <property type="evidence" value="ECO:0007669"/>
    <property type="project" value="TreeGrafter"/>
</dbReference>
<accession>A0AAD8YRF3</accession>
<organism evidence="1 2">
    <name type="scientific">Electrophorus voltai</name>
    <dbReference type="NCBI Taxonomy" id="2609070"/>
    <lineage>
        <taxon>Eukaryota</taxon>
        <taxon>Metazoa</taxon>
        <taxon>Chordata</taxon>
        <taxon>Craniata</taxon>
        <taxon>Vertebrata</taxon>
        <taxon>Euteleostomi</taxon>
        <taxon>Actinopterygii</taxon>
        <taxon>Neopterygii</taxon>
        <taxon>Teleostei</taxon>
        <taxon>Ostariophysi</taxon>
        <taxon>Gymnotiformes</taxon>
        <taxon>Gymnotoidei</taxon>
        <taxon>Gymnotidae</taxon>
        <taxon>Electrophorus</taxon>
    </lineage>
</organism>
<protein>
    <submittedName>
        <fullName evidence="1">Uncharacterized protein</fullName>
    </submittedName>
</protein>
<gene>
    <name evidence="1" type="ORF">P4O66_003218</name>
</gene>
<dbReference type="PANTHER" id="PTHR46731:SF1">
    <property type="entry name" value="F-BOX ONLY PROTEIN 15"/>
    <property type="match status" value="1"/>
</dbReference>
<sequence>MEVHRDDKWKFFGSDRLVKLVPLDKGITLGIWKNCCMMTLTILDEAQRPFWCVSSPVTLLLVRCPLMEESYSSEQFLMRYCDAKGEVKMNFVWMQGLQQYFLIGTQIRISMDKLSKHFRERESRGY</sequence>
<dbReference type="AlphaFoldDB" id="A0AAD8YRF3"/>
<dbReference type="EMBL" id="JAROKS010000025">
    <property type="protein sequence ID" value="KAK1785847.1"/>
    <property type="molecule type" value="Genomic_DNA"/>
</dbReference>
<dbReference type="Proteomes" id="UP001239994">
    <property type="component" value="Unassembled WGS sequence"/>
</dbReference>
<name>A0AAD8YRF3_9TELE</name>
<evidence type="ECO:0000313" key="1">
    <source>
        <dbReference type="EMBL" id="KAK1785847.1"/>
    </source>
</evidence>
<dbReference type="PANTHER" id="PTHR46731">
    <property type="entry name" value="F-BOX ONLY PROTEIN 15"/>
    <property type="match status" value="1"/>
</dbReference>
<reference evidence="1" key="1">
    <citation type="submission" date="2023-03" db="EMBL/GenBank/DDBJ databases">
        <title>Electrophorus voltai genome.</title>
        <authorList>
            <person name="Bian C."/>
        </authorList>
    </citation>
    <scope>NUCLEOTIDE SEQUENCE</scope>
    <source>
        <strain evidence="1">CB-2022</strain>
        <tissue evidence="1">Muscle</tissue>
    </source>
</reference>
<proteinExistence type="predicted"/>
<comment type="caution">
    <text evidence="1">The sequence shown here is derived from an EMBL/GenBank/DDBJ whole genome shotgun (WGS) entry which is preliminary data.</text>
</comment>
<evidence type="ECO:0000313" key="2">
    <source>
        <dbReference type="Proteomes" id="UP001239994"/>
    </source>
</evidence>